<name>A0ABT3B059_9CYAN</name>
<evidence type="ECO:0000313" key="2">
    <source>
        <dbReference type="Proteomes" id="UP001526143"/>
    </source>
</evidence>
<dbReference type="PANTHER" id="PTHR31649">
    <property type="entry name" value="AGAP009604-PA"/>
    <property type="match status" value="1"/>
</dbReference>
<dbReference type="InterPro" id="IPR006616">
    <property type="entry name" value="DM9_repeat"/>
</dbReference>
<evidence type="ECO:0000313" key="1">
    <source>
        <dbReference type="EMBL" id="MCV3214759.1"/>
    </source>
</evidence>
<keyword evidence="2" id="KW-1185">Reference proteome</keyword>
<dbReference type="RefSeq" id="WP_263746336.1">
    <property type="nucleotide sequence ID" value="NZ_JAOWRF010000215.1"/>
</dbReference>
<gene>
    <name evidence="1" type="ORF">OGM63_14740</name>
</gene>
<accession>A0ABT3B059</accession>
<dbReference type="EMBL" id="JAOWRF010000215">
    <property type="protein sequence ID" value="MCV3214759.1"/>
    <property type="molecule type" value="Genomic_DNA"/>
</dbReference>
<dbReference type="PANTHER" id="PTHR31649:SF1">
    <property type="entry name" value="FARNESOIC ACID O-METHYL TRANSFERASE DOMAIN-CONTAINING PROTEIN"/>
    <property type="match status" value="1"/>
</dbReference>
<comment type="caution">
    <text evidence="1">The sequence shown here is derived from an EMBL/GenBank/DDBJ whole genome shotgun (WGS) entry which is preliminary data.</text>
</comment>
<sequence length="167" mass="18103">MKKQLIIGLTLAVMVTGAVMTAIQPAVAGYRWKTGRNGYVPPQAVVGGFDGENLYVCSTGVAVGKLVPRQKKCYVPYKGSEFAYDKYQVLVVDSFHWAPLTSDLDLPPGAIVGGTDGKKDGEPIYVCNAVVAGKWIPGKYSVSHNVCYVPYKGKEIEVKNFNVLISR</sequence>
<dbReference type="Pfam" id="PF11901">
    <property type="entry name" value="DM9"/>
    <property type="match status" value="1"/>
</dbReference>
<organism evidence="1 2">
    <name type="scientific">Plectonema radiosum NIES-515</name>
    <dbReference type="NCBI Taxonomy" id="2986073"/>
    <lineage>
        <taxon>Bacteria</taxon>
        <taxon>Bacillati</taxon>
        <taxon>Cyanobacteriota</taxon>
        <taxon>Cyanophyceae</taxon>
        <taxon>Oscillatoriophycideae</taxon>
        <taxon>Oscillatoriales</taxon>
        <taxon>Microcoleaceae</taxon>
        <taxon>Plectonema</taxon>
    </lineage>
</organism>
<dbReference type="SMART" id="SM00696">
    <property type="entry name" value="DM9"/>
    <property type="match status" value="2"/>
</dbReference>
<dbReference type="Proteomes" id="UP001526143">
    <property type="component" value="Unassembled WGS sequence"/>
</dbReference>
<reference evidence="1 2" key="1">
    <citation type="submission" date="2022-10" db="EMBL/GenBank/DDBJ databases">
        <title>Identification of biosynthetic pathway for the production of the potent trypsin inhibitor radiosumin.</title>
        <authorList>
            <person name="Fewer D.P."/>
            <person name="Delbaje E."/>
            <person name="Ouyang X."/>
            <person name="Agostino P.D."/>
            <person name="Wahlsten M."/>
            <person name="Jokela J."/>
            <person name="Permi P."/>
            <person name="Haapaniemi E."/>
            <person name="Koistinen H."/>
        </authorList>
    </citation>
    <scope>NUCLEOTIDE SEQUENCE [LARGE SCALE GENOMIC DNA]</scope>
    <source>
        <strain evidence="1 2">NIES-515</strain>
    </source>
</reference>
<proteinExistence type="predicted"/>
<protein>
    <submittedName>
        <fullName evidence="1">DUF3421 domain-containing protein</fullName>
    </submittedName>
</protein>